<dbReference type="EMBL" id="VSSQ01059966">
    <property type="protein sequence ID" value="MPN13474.1"/>
    <property type="molecule type" value="Genomic_DNA"/>
</dbReference>
<name>A0A645FM36_9ZZZZ</name>
<proteinExistence type="predicted"/>
<dbReference type="Pfam" id="PF10923">
    <property type="entry name" value="BrxC_BrxD"/>
    <property type="match status" value="1"/>
</dbReference>
<accession>A0A645FM36</accession>
<evidence type="ECO:0000313" key="2">
    <source>
        <dbReference type="EMBL" id="MPN13474.1"/>
    </source>
</evidence>
<protein>
    <submittedName>
        <fullName evidence="2">Uncharacterized protein</fullName>
    </submittedName>
</protein>
<feature type="region of interest" description="Disordered" evidence="1">
    <location>
        <begin position="204"/>
        <end position="224"/>
    </location>
</feature>
<evidence type="ECO:0000256" key="1">
    <source>
        <dbReference type="SAM" id="MobiDB-lite"/>
    </source>
</evidence>
<organism evidence="2">
    <name type="scientific">bioreactor metagenome</name>
    <dbReference type="NCBI Taxonomy" id="1076179"/>
    <lineage>
        <taxon>unclassified sequences</taxon>
        <taxon>metagenomes</taxon>
        <taxon>ecological metagenomes</taxon>
    </lineage>
</organism>
<comment type="caution">
    <text evidence="2">The sequence shown here is derived from an EMBL/GenBank/DDBJ whole genome shotgun (WGS) entry which is preliminary data.</text>
</comment>
<dbReference type="AlphaFoldDB" id="A0A645FM36"/>
<gene>
    <name evidence="2" type="ORF">SDC9_160795</name>
</gene>
<dbReference type="InterPro" id="IPR021228">
    <property type="entry name" value="BrxD"/>
</dbReference>
<sequence length="224" mass="26382">MYRRIFAEKATFNQNFVKSRHTQDYLAFLSHLFVQLGFQGWVILFDESELVGRLSKKARAKAYQNLARFLFPPKMMESTFSLFAFSASYTEDVIEAKHEYQNLEELYPEDQMPMKAVLDAIVKAPQLKPLTHEEIRSILLKMVQFHAQAYDWVPSVDTEKLLQQVDRSGYLLRSKIRTAIEYLDQLYLYQSEETSTVRELEQEQYEEDAVESTPTFEELFEGEE</sequence>
<reference evidence="2" key="1">
    <citation type="submission" date="2019-08" db="EMBL/GenBank/DDBJ databases">
        <authorList>
            <person name="Kucharzyk K."/>
            <person name="Murdoch R.W."/>
            <person name="Higgins S."/>
            <person name="Loffler F."/>
        </authorList>
    </citation>
    <scope>NUCLEOTIDE SEQUENCE</scope>
</reference>